<gene>
    <name evidence="2" type="ORF">IW15_15965</name>
</gene>
<dbReference type="GO" id="GO:0008237">
    <property type="term" value="F:metallopeptidase activity"/>
    <property type="evidence" value="ECO:0007669"/>
    <property type="project" value="InterPro"/>
</dbReference>
<evidence type="ECO:0000256" key="1">
    <source>
        <dbReference type="SAM" id="MobiDB-lite"/>
    </source>
</evidence>
<dbReference type="Proteomes" id="UP000028705">
    <property type="component" value="Unassembled WGS sequence"/>
</dbReference>
<proteinExistence type="predicted"/>
<accession>A0A086A4T6</accession>
<protein>
    <submittedName>
        <fullName evidence="2">Uncharacterized protein</fullName>
    </submittedName>
</protein>
<dbReference type="EMBL" id="JPRH01000006">
    <property type="protein sequence ID" value="KFF11700.1"/>
    <property type="molecule type" value="Genomic_DNA"/>
</dbReference>
<comment type="caution">
    <text evidence="2">The sequence shown here is derived from an EMBL/GenBank/DDBJ whole genome shotgun (WGS) entry which is preliminary data.</text>
</comment>
<organism evidence="2 3">
    <name type="scientific">Chryseobacterium soli</name>
    <dbReference type="NCBI Taxonomy" id="445961"/>
    <lineage>
        <taxon>Bacteria</taxon>
        <taxon>Pseudomonadati</taxon>
        <taxon>Bacteroidota</taxon>
        <taxon>Flavobacteriia</taxon>
        <taxon>Flavobacteriales</taxon>
        <taxon>Weeksellaceae</taxon>
        <taxon>Chryseobacterium group</taxon>
        <taxon>Chryseobacterium</taxon>
    </lineage>
</organism>
<dbReference type="STRING" id="445961.IW15_15965"/>
<sequence length="213" mass="23509">MDPLTEKYNTWSPYAFSGNRVVDARELEGLEPLITNNTNDKMTVDFHVNVIPKNGMTLQSVQDHLSSVSAILSQNSGLQINMINNPKATFGLDMTKSYQSKKVTIEKDGSITTEKVLGEAREGDPVNQTISSNGNAKVTAHEIAHTLGISHIWESSNVSNTPENINNLQNSDGNSEKSMKKNSGTDLLPQQINQMKKTIELVQPKIKKDEITQ</sequence>
<reference evidence="2 3" key="1">
    <citation type="submission" date="2014-07" db="EMBL/GenBank/DDBJ databases">
        <title>Genome of Chryseobacterium soli DSM 19298.</title>
        <authorList>
            <person name="Stropko S.J."/>
            <person name="Pipes S.E."/>
            <person name="Newman J."/>
        </authorList>
    </citation>
    <scope>NUCLEOTIDE SEQUENCE [LARGE SCALE GENOMIC DNA]</scope>
    <source>
        <strain evidence="2 3">DSM 19298</strain>
    </source>
</reference>
<keyword evidence="3" id="KW-1185">Reference proteome</keyword>
<feature type="region of interest" description="Disordered" evidence="1">
    <location>
        <begin position="159"/>
        <end position="187"/>
    </location>
</feature>
<dbReference type="AlphaFoldDB" id="A0A086A4T6"/>
<evidence type="ECO:0000313" key="3">
    <source>
        <dbReference type="Proteomes" id="UP000028705"/>
    </source>
</evidence>
<feature type="compositionally biased region" description="Polar residues" evidence="1">
    <location>
        <begin position="159"/>
        <end position="173"/>
    </location>
</feature>
<dbReference type="InterPro" id="IPR024079">
    <property type="entry name" value="MetalloPept_cat_dom_sf"/>
</dbReference>
<name>A0A086A4T6_9FLAO</name>
<evidence type="ECO:0000313" key="2">
    <source>
        <dbReference type="EMBL" id="KFF11700.1"/>
    </source>
</evidence>
<dbReference type="Gene3D" id="3.40.390.10">
    <property type="entry name" value="Collagenase (Catalytic Domain)"/>
    <property type="match status" value="1"/>
</dbReference>
<dbReference type="SUPFAM" id="SSF55486">
    <property type="entry name" value="Metalloproteases ('zincins'), catalytic domain"/>
    <property type="match status" value="1"/>
</dbReference>